<dbReference type="SUPFAM" id="SSF53335">
    <property type="entry name" value="S-adenosyl-L-methionine-dependent methyltransferases"/>
    <property type="match status" value="1"/>
</dbReference>
<proteinExistence type="predicted"/>
<feature type="domain" description="Methyltransferase" evidence="4">
    <location>
        <begin position="46"/>
        <end position="140"/>
    </location>
</feature>
<accession>A0ABU0EC98</accession>
<dbReference type="Pfam" id="PF13649">
    <property type="entry name" value="Methyltransf_25"/>
    <property type="match status" value="1"/>
</dbReference>
<organism evidence="5 6">
    <name type="scientific">Cellulomonas humilata</name>
    <dbReference type="NCBI Taxonomy" id="144055"/>
    <lineage>
        <taxon>Bacteria</taxon>
        <taxon>Bacillati</taxon>
        <taxon>Actinomycetota</taxon>
        <taxon>Actinomycetes</taxon>
        <taxon>Micrococcales</taxon>
        <taxon>Cellulomonadaceae</taxon>
        <taxon>Cellulomonas</taxon>
    </lineage>
</organism>
<keyword evidence="3" id="KW-0949">S-adenosyl-L-methionine</keyword>
<keyword evidence="6" id="KW-1185">Reference proteome</keyword>
<reference evidence="5 6" key="1">
    <citation type="submission" date="2023-07" db="EMBL/GenBank/DDBJ databases">
        <title>Sorghum-associated microbial communities from plants grown in Nebraska, USA.</title>
        <authorList>
            <person name="Schachtman D."/>
        </authorList>
    </citation>
    <scope>NUCLEOTIDE SEQUENCE [LARGE SCALE GENOMIC DNA]</scope>
    <source>
        <strain evidence="5 6">BE332</strain>
    </source>
</reference>
<evidence type="ECO:0000256" key="3">
    <source>
        <dbReference type="ARBA" id="ARBA00022691"/>
    </source>
</evidence>
<evidence type="ECO:0000313" key="5">
    <source>
        <dbReference type="EMBL" id="MDQ0372711.1"/>
    </source>
</evidence>
<evidence type="ECO:0000259" key="4">
    <source>
        <dbReference type="Pfam" id="PF13649"/>
    </source>
</evidence>
<dbReference type="RefSeq" id="WP_307490329.1">
    <property type="nucleotide sequence ID" value="NZ_JAUSVB010000001.1"/>
</dbReference>
<evidence type="ECO:0000256" key="1">
    <source>
        <dbReference type="ARBA" id="ARBA00022603"/>
    </source>
</evidence>
<dbReference type="Proteomes" id="UP001239626">
    <property type="component" value="Unassembled WGS sequence"/>
</dbReference>
<dbReference type="PANTHER" id="PTHR43464:SF19">
    <property type="entry name" value="UBIQUINONE BIOSYNTHESIS O-METHYLTRANSFERASE, MITOCHONDRIAL"/>
    <property type="match status" value="1"/>
</dbReference>
<keyword evidence="1" id="KW-0489">Methyltransferase</keyword>
<dbReference type="InterPro" id="IPR041698">
    <property type="entry name" value="Methyltransf_25"/>
</dbReference>
<dbReference type="InterPro" id="IPR029063">
    <property type="entry name" value="SAM-dependent_MTases_sf"/>
</dbReference>
<dbReference type="CDD" id="cd02440">
    <property type="entry name" value="AdoMet_MTases"/>
    <property type="match status" value="1"/>
</dbReference>
<dbReference type="EMBL" id="JAUSVB010000001">
    <property type="protein sequence ID" value="MDQ0372711.1"/>
    <property type="molecule type" value="Genomic_DNA"/>
</dbReference>
<dbReference type="PANTHER" id="PTHR43464">
    <property type="entry name" value="METHYLTRANSFERASE"/>
    <property type="match status" value="1"/>
</dbReference>
<protein>
    <submittedName>
        <fullName evidence="5">Ubiquinone/menaquinone biosynthesis C-methylase UbiE</fullName>
    </submittedName>
</protein>
<evidence type="ECO:0000256" key="2">
    <source>
        <dbReference type="ARBA" id="ARBA00022679"/>
    </source>
</evidence>
<evidence type="ECO:0000313" key="6">
    <source>
        <dbReference type="Proteomes" id="UP001239626"/>
    </source>
</evidence>
<keyword evidence="5" id="KW-0830">Ubiquinone</keyword>
<name>A0ABU0EC98_9CELL</name>
<comment type="caution">
    <text evidence="5">The sequence shown here is derived from an EMBL/GenBank/DDBJ whole genome shotgun (WGS) entry which is preliminary data.</text>
</comment>
<gene>
    <name evidence="5" type="ORF">J2X26_001008</name>
</gene>
<dbReference type="Gene3D" id="3.40.50.150">
    <property type="entry name" value="Vaccinia Virus protein VP39"/>
    <property type="match status" value="1"/>
</dbReference>
<keyword evidence="2" id="KW-0808">Transferase</keyword>
<sequence>MEQPPIHDHYDTLYDEDQRLRQGLGRLELARVQEIVRRHLPPAVRVLDVGGATGVHSEWLLDDGHTVHLVDLLPGHVARADARLGGQARFTASVGDARALPVSDASVDAVLLLGPLYHLTERADRLATWREAFRVVVPGGVVIAMAINRFASLFDGLAQSYLFDPAFRAIVAQDLATGVHENPTGDPRWFTTAYFHRPEELAAEATEAGLVARETVGVEGLAHWIKPLASAFDDDERRAVVLDAARAIEAEPSLLGLSSHLLTVATRPVG</sequence>